<keyword evidence="2" id="KW-1185">Reference proteome</keyword>
<gene>
    <name evidence="1" type="ORF">F9278_19790</name>
</gene>
<evidence type="ECO:0000313" key="2">
    <source>
        <dbReference type="Proteomes" id="UP000327294"/>
    </source>
</evidence>
<reference evidence="1 2" key="1">
    <citation type="submission" date="2019-10" db="EMBL/GenBank/DDBJ databases">
        <title>Streptomyces sp. strain GY16 isolated from leaves of Broussonetia papyrifera.</title>
        <authorList>
            <person name="Mo P."/>
        </authorList>
    </citation>
    <scope>NUCLEOTIDE SEQUENCE [LARGE SCALE GENOMIC DNA]</scope>
    <source>
        <strain evidence="1 2">GY16</strain>
    </source>
</reference>
<dbReference type="EMBL" id="CP045096">
    <property type="protein sequence ID" value="QFQ98081.1"/>
    <property type="molecule type" value="Genomic_DNA"/>
</dbReference>
<protein>
    <submittedName>
        <fullName evidence="1">Uncharacterized protein</fullName>
    </submittedName>
</protein>
<dbReference type="Proteomes" id="UP000327294">
    <property type="component" value="Chromosome"/>
</dbReference>
<organism evidence="1 2">
    <name type="scientific">Streptomyces phaeolivaceus</name>
    <dbReference type="NCBI Taxonomy" id="2653200"/>
    <lineage>
        <taxon>Bacteria</taxon>
        <taxon>Bacillati</taxon>
        <taxon>Actinomycetota</taxon>
        <taxon>Actinomycetes</taxon>
        <taxon>Kitasatosporales</taxon>
        <taxon>Streptomycetaceae</taxon>
        <taxon>Streptomyces</taxon>
    </lineage>
</organism>
<dbReference type="KEGG" id="sphv:F9278_19790"/>
<name>A0A5P8K4K3_9ACTN</name>
<evidence type="ECO:0000313" key="1">
    <source>
        <dbReference type="EMBL" id="QFQ98081.1"/>
    </source>
</evidence>
<dbReference type="AlphaFoldDB" id="A0A5P8K4K3"/>
<accession>A0A5P8K4K3</accession>
<sequence>MTPAVSKAVDEVRAAFPDAAIRVREEPDGGAVVLVEDVDPGAQYKQRSTWIGFRITFQYPYSDVYPHFVRGDLTRVDGAPLGEAMTSTTFEDRPAVQISRRSNRLNPATDTAVIKLHKVLTWLRSR</sequence>
<proteinExistence type="predicted"/>
<dbReference type="RefSeq" id="WP_152169551.1">
    <property type="nucleotide sequence ID" value="NZ_CP045096.1"/>
</dbReference>